<evidence type="ECO:0000256" key="1">
    <source>
        <dbReference type="ARBA" id="ARBA00006080"/>
    </source>
</evidence>
<feature type="coiled-coil region" evidence="3">
    <location>
        <begin position="101"/>
        <end position="128"/>
    </location>
</feature>
<dbReference type="GO" id="GO:0006869">
    <property type="term" value="P:lipid transport"/>
    <property type="evidence" value="ECO:0007669"/>
    <property type="project" value="UniProtKB-UniRule"/>
</dbReference>
<proteinExistence type="inferred from homology"/>
<dbReference type="STRING" id="101091.A0A1C7NKW8"/>
<keyword evidence="3" id="KW-0175">Coiled coil</keyword>
<dbReference type="GO" id="GO:0048193">
    <property type="term" value="P:Golgi vesicle transport"/>
    <property type="evidence" value="ECO:0007669"/>
    <property type="project" value="TreeGrafter"/>
</dbReference>
<comment type="function">
    <text evidence="2">Acts as component of the GARP complex that is involved in retrograde transport from early and late endosomes to the trans-Golgi network (TGN).</text>
</comment>
<dbReference type="GO" id="GO:0015031">
    <property type="term" value="P:protein transport"/>
    <property type="evidence" value="ECO:0007669"/>
    <property type="project" value="UniProtKB-UniRule"/>
</dbReference>
<comment type="caution">
    <text evidence="5">The sequence shown here is derived from an EMBL/GenBank/DDBJ whole genome shotgun (WGS) entry which is preliminary data.</text>
</comment>
<comment type="similarity">
    <text evidence="1 2">Belongs to the VPS51 family.</text>
</comment>
<reference evidence="5 6" key="1">
    <citation type="submission" date="2016-03" db="EMBL/GenBank/DDBJ databases">
        <title>Choanephora cucurbitarum.</title>
        <authorList>
            <person name="Min B."/>
            <person name="Park H."/>
            <person name="Park J.-H."/>
            <person name="Shin H.-D."/>
            <person name="Choi I.-G."/>
        </authorList>
    </citation>
    <scope>NUCLEOTIDE SEQUENCE [LARGE SCALE GENOMIC DNA]</scope>
    <source>
        <strain evidence="5 6">KUS-F28377</strain>
    </source>
</reference>
<evidence type="ECO:0000256" key="3">
    <source>
        <dbReference type="SAM" id="Coils"/>
    </source>
</evidence>
<evidence type="ECO:0000313" key="6">
    <source>
        <dbReference type="Proteomes" id="UP000093000"/>
    </source>
</evidence>
<dbReference type="PANTHER" id="PTHR15954">
    <property type="entry name" value="VACUOLAR PROTEIN SORTING-ASSOCIATED PROTEIN 51 HOMOLOG"/>
    <property type="match status" value="1"/>
</dbReference>
<dbReference type="InterPro" id="IPR014812">
    <property type="entry name" value="Vps51"/>
</dbReference>
<feature type="region of interest" description="Disordered" evidence="4">
    <location>
        <begin position="608"/>
        <end position="629"/>
    </location>
</feature>
<accession>A0A1C7NKW8</accession>
<dbReference type="OrthoDB" id="203678at2759"/>
<dbReference type="InParanoid" id="A0A1C7NKW8"/>
<evidence type="ECO:0000256" key="4">
    <source>
        <dbReference type="SAM" id="MobiDB-lite"/>
    </source>
</evidence>
<dbReference type="EMBL" id="LUGH01000079">
    <property type="protein sequence ID" value="OBZ89772.1"/>
    <property type="molecule type" value="Genomic_DNA"/>
</dbReference>
<keyword evidence="6" id="KW-1185">Reference proteome</keyword>
<dbReference type="Pfam" id="PF08700">
    <property type="entry name" value="VPS51_Exo84_N"/>
    <property type="match status" value="1"/>
</dbReference>
<dbReference type="GO" id="GO:0042147">
    <property type="term" value="P:retrograde transport, endosome to Golgi"/>
    <property type="evidence" value="ECO:0007669"/>
    <property type="project" value="UniProtKB-UniRule"/>
</dbReference>
<dbReference type="AlphaFoldDB" id="A0A1C7NKW8"/>
<dbReference type="GO" id="GO:0007030">
    <property type="term" value="P:Golgi organization"/>
    <property type="evidence" value="ECO:0007669"/>
    <property type="project" value="UniProtKB-UniRule"/>
</dbReference>
<organism evidence="5 6">
    <name type="scientific">Choanephora cucurbitarum</name>
    <dbReference type="NCBI Taxonomy" id="101091"/>
    <lineage>
        <taxon>Eukaryota</taxon>
        <taxon>Fungi</taxon>
        <taxon>Fungi incertae sedis</taxon>
        <taxon>Mucoromycota</taxon>
        <taxon>Mucoromycotina</taxon>
        <taxon>Mucoromycetes</taxon>
        <taxon>Mucorales</taxon>
        <taxon>Mucorineae</taxon>
        <taxon>Choanephoraceae</taxon>
        <taxon>Choanephoroideae</taxon>
        <taxon>Choanephora</taxon>
    </lineage>
</organism>
<evidence type="ECO:0000256" key="2">
    <source>
        <dbReference type="RuleBase" id="RU368010"/>
    </source>
</evidence>
<name>A0A1C7NKW8_9FUNG</name>
<protein>
    <recommendedName>
        <fullName evidence="2">Vacuolar protein sorting-associated protein 51 homolog</fullName>
    </recommendedName>
</protein>
<keyword evidence="2" id="KW-0445">Lipid transport</keyword>
<keyword evidence="2" id="KW-0333">Golgi apparatus</keyword>
<dbReference type="GO" id="GO:0016020">
    <property type="term" value="C:membrane"/>
    <property type="evidence" value="ECO:0007669"/>
    <property type="project" value="TreeGrafter"/>
</dbReference>
<keyword evidence="2" id="KW-0813">Transport</keyword>
<keyword evidence="2" id="KW-0653">Protein transport</keyword>
<dbReference type="PANTHER" id="PTHR15954:SF4">
    <property type="entry name" value="VACUOLAR PROTEIN SORTING-ASSOCIATED PROTEIN 51 HOMOLOG"/>
    <property type="match status" value="1"/>
</dbReference>
<dbReference type="GO" id="GO:0000938">
    <property type="term" value="C:GARP complex"/>
    <property type="evidence" value="ECO:0007669"/>
    <property type="project" value="UniProtKB-UniRule"/>
</dbReference>
<evidence type="ECO:0000313" key="5">
    <source>
        <dbReference type="EMBL" id="OBZ89772.1"/>
    </source>
</evidence>
<comment type="subunit">
    <text evidence="2">Component of the Golgi-associated retrograde protein (GARP) complex.</text>
</comment>
<comment type="subcellular location">
    <subcellularLocation>
        <location evidence="2">Golgi apparatus</location>
        <location evidence="2">trans-Golgi network</location>
    </subcellularLocation>
</comment>
<dbReference type="Proteomes" id="UP000093000">
    <property type="component" value="Unassembled WGS sequence"/>
</dbReference>
<dbReference type="GO" id="GO:0005829">
    <property type="term" value="C:cytosol"/>
    <property type="evidence" value="ECO:0007669"/>
    <property type="project" value="GOC"/>
</dbReference>
<dbReference type="GO" id="GO:1990745">
    <property type="term" value="C:EARP complex"/>
    <property type="evidence" value="ECO:0007669"/>
    <property type="project" value="TreeGrafter"/>
</dbReference>
<dbReference type="GO" id="GO:0032456">
    <property type="term" value="P:endocytic recycling"/>
    <property type="evidence" value="ECO:0007669"/>
    <property type="project" value="TreeGrafter"/>
</dbReference>
<gene>
    <name evidence="5" type="ORF">A0J61_02179</name>
</gene>
<sequence length="772" mass="88878">MEIPKRRQPTRERNSILRKYYGIKEKNKVEIQPQEDIKPFDINGNTFDSSKYFASLLKNKNLKELIEEDNQLVGEIREIDGDMKTLVYENYSKFISATDTIRRMKSNVENMESEMAHLSDNVAQISVQSKTINQALETDRKKIQQLSNVHNSLKRLQFVFDLPNRLQHCLNKKQYSQAVKYYSKASKLLNHYQHMAAFKGIERDCAQIMEKVKEAIWVHLTDPQATLQTVAEETKLLLMLGQDTQELQAKFLELQLSALDKEMDIQSLTASELVSVYIQPLEDIVHYFELLFLTETEGKKEIRQNLQMAIQPYLDQLFDKLTCMIELPQEIMSDTSLKQSEYLLELKTGIQSSATSLASLANLIYRMDELIANWEINLIQRKFNACLTGLKDHIHAFVSAWQSSHENDASEFDVNQLTHFIGQTQVWISDNLEKSCLLPLKDYLDLQNSSTVGRVQNGIKSIWIQLAHQLKHIGTDSNLNRPSLQILVLIASRLCYDLADSHVFQLYSVFSFHFCKQSSKHTQSDNLMDPRVIPDLNDTIDHMLNTGQDLLNRHMMQEGYELATKIQEAYLYSTFSKPICQISEVWYLTLNRLKYTEKLVDVIYSEHRTPSTPSGLTSEAEGHNGPYSHHQLLSSHSLATAASSTLSETPTRQHMSYNDMTLNMMNNIDKLFAERVDIYRKVEPNPTGVCIGLVSIVLKAFLEVVREIQMDTNAYQQIQVDTEFARRITWPYVGDEKWATTMLQEILSNSYTRCSSPINLSQDEMALILSSQ</sequence>